<accession>A0A6A6DWR6</accession>
<dbReference type="InterPro" id="IPR021740">
    <property type="entry name" value="Velvet"/>
</dbReference>
<dbReference type="EMBL" id="ML994639">
    <property type="protein sequence ID" value="KAF2184024.1"/>
    <property type="molecule type" value="Genomic_DNA"/>
</dbReference>
<evidence type="ECO:0000259" key="7">
    <source>
        <dbReference type="PROSITE" id="PS51821"/>
    </source>
</evidence>
<dbReference type="GO" id="GO:0005634">
    <property type="term" value="C:nucleus"/>
    <property type="evidence" value="ECO:0007669"/>
    <property type="project" value="UniProtKB-SubCell"/>
</dbReference>
<protein>
    <recommendedName>
        <fullName evidence="7">Velvet domain-containing protein</fullName>
    </recommendedName>
</protein>
<keyword evidence="2" id="KW-0749">Sporulation</keyword>
<organism evidence="8 9">
    <name type="scientific">Zopfia rhizophila CBS 207.26</name>
    <dbReference type="NCBI Taxonomy" id="1314779"/>
    <lineage>
        <taxon>Eukaryota</taxon>
        <taxon>Fungi</taxon>
        <taxon>Dikarya</taxon>
        <taxon>Ascomycota</taxon>
        <taxon>Pezizomycotina</taxon>
        <taxon>Dothideomycetes</taxon>
        <taxon>Dothideomycetes incertae sedis</taxon>
        <taxon>Zopfiaceae</taxon>
        <taxon>Zopfia</taxon>
    </lineage>
</organism>
<evidence type="ECO:0000256" key="1">
    <source>
        <dbReference type="ARBA" id="ARBA00004123"/>
    </source>
</evidence>
<dbReference type="InterPro" id="IPR038491">
    <property type="entry name" value="Velvet_dom_sf"/>
</dbReference>
<dbReference type="InterPro" id="IPR037525">
    <property type="entry name" value="Velvet_dom"/>
</dbReference>
<name>A0A6A6DWR6_9PEZI</name>
<dbReference type="PANTHER" id="PTHR33572:SF18">
    <property type="entry name" value="SPORE DEVELOPMENT REGULATOR VOSA"/>
    <property type="match status" value="1"/>
</dbReference>
<keyword evidence="4" id="KW-0804">Transcription</keyword>
<gene>
    <name evidence="8" type="ORF">K469DRAFT_709891</name>
</gene>
<keyword evidence="9" id="KW-1185">Reference proteome</keyword>
<keyword evidence="5" id="KW-0539">Nucleus</keyword>
<dbReference type="GO" id="GO:0030435">
    <property type="term" value="P:sporulation resulting in formation of a cellular spore"/>
    <property type="evidence" value="ECO:0007669"/>
    <property type="project" value="UniProtKB-KW"/>
</dbReference>
<dbReference type="Gene3D" id="2.60.40.3960">
    <property type="entry name" value="Velvet domain"/>
    <property type="match status" value="1"/>
</dbReference>
<sequence length="190" mass="20228">MDVILQPPATARAGYPLQQPVIVRLRTINADADDALADSTNFYAVASLTPGGPNTTCSTDPTVLSNFLGGRRFDSVHPYSDGDADGLPISVANEDPRGVGYMYFPDLMIRQEGTYRIRVTLIHIRSTSGDAPLSPSSGGASVQSVESNPIIVQGNGPSTPLARANGDGEDDDGGWLEVLRTIQTRRRSRG</sequence>
<comment type="subcellular location">
    <subcellularLocation>
        <location evidence="1">Nucleus</location>
    </subcellularLocation>
</comment>
<feature type="region of interest" description="Disordered" evidence="6">
    <location>
        <begin position="150"/>
        <end position="175"/>
    </location>
</feature>
<reference evidence="8" key="1">
    <citation type="journal article" date="2020" name="Stud. Mycol.">
        <title>101 Dothideomycetes genomes: a test case for predicting lifestyles and emergence of pathogens.</title>
        <authorList>
            <person name="Haridas S."/>
            <person name="Albert R."/>
            <person name="Binder M."/>
            <person name="Bloem J."/>
            <person name="Labutti K."/>
            <person name="Salamov A."/>
            <person name="Andreopoulos B."/>
            <person name="Baker S."/>
            <person name="Barry K."/>
            <person name="Bills G."/>
            <person name="Bluhm B."/>
            <person name="Cannon C."/>
            <person name="Castanera R."/>
            <person name="Culley D."/>
            <person name="Daum C."/>
            <person name="Ezra D."/>
            <person name="Gonzalez J."/>
            <person name="Henrissat B."/>
            <person name="Kuo A."/>
            <person name="Liang C."/>
            <person name="Lipzen A."/>
            <person name="Lutzoni F."/>
            <person name="Magnuson J."/>
            <person name="Mondo S."/>
            <person name="Nolan M."/>
            <person name="Ohm R."/>
            <person name="Pangilinan J."/>
            <person name="Park H.-J."/>
            <person name="Ramirez L."/>
            <person name="Alfaro M."/>
            <person name="Sun H."/>
            <person name="Tritt A."/>
            <person name="Yoshinaga Y."/>
            <person name="Zwiers L.-H."/>
            <person name="Turgeon B."/>
            <person name="Goodwin S."/>
            <person name="Spatafora J."/>
            <person name="Crous P."/>
            <person name="Grigoriev I."/>
        </authorList>
    </citation>
    <scope>NUCLEOTIDE SEQUENCE</scope>
    <source>
        <strain evidence="8">CBS 207.26</strain>
    </source>
</reference>
<dbReference type="PANTHER" id="PTHR33572">
    <property type="entry name" value="SPORE DEVELOPMENT REGULATOR VOSA"/>
    <property type="match status" value="1"/>
</dbReference>
<evidence type="ECO:0000313" key="8">
    <source>
        <dbReference type="EMBL" id="KAF2184024.1"/>
    </source>
</evidence>
<dbReference type="PROSITE" id="PS51821">
    <property type="entry name" value="VELVET"/>
    <property type="match status" value="1"/>
</dbReference>
<evidence type="ECO:0000256" key="6">
    <source>
        <dbReference type="SAM" id="MobiDB-lite"/>
    </source>
</evidence>
<evidence type="ECO:0000256" key="4">
    <source>
        <dbReference type="ARBA" id="ARBA00023163"/>
    </source>
</evidence>
<keyword evidence="3" id="KW-0805">Transcription regulation</keyword>
<evidence type="ECO:0000256" key="2">
    <source>
        <dbReference type="ARBA" id="ARBA00022969"/>
    </source>
</evidence>
<dbReference type="OrthoDB" id="5399926at2759"/>
<proteinExistence type="predicted"/>
<evidence type="ECO:0000256" key="5">
    <source>
        <dbReference type="ARBA" id="ARBA00023242"/>
    </source>
</evidence>
<evidence type="ECO:0000313" key="9">
    <source>
        <dbReference type="Proteomes" id="UP000800200"/>
    </source>
</evidence>
<feature type="domain" description="Velvet" evidence="7">
    <location>
        <begin position="1"/>
        <end position="179"/>
    </location>
</feature>
<evidence type="ECO:0000256" key="3">
    <source>
        <dbReference type="ARBA" id="ARBA00023015"/>
    </source>
</evidence>
<dbReference type="Proteomes" id="UP000800200">
    <property type="component" value="Unassembled WGS sequence"/>
</dbReference>
<dbReference type="AlphaFoldDB" id="A0A6A6DWR6"/>